<evidence type="ECO:0000313" key="2">
    <source>
        <dbReference type="EMBL" id="GLQ23438.1"/>
    </source>
</evidence>
<name>A0ABQ5V9B3_9PROT</name>
<proteinExistence type="predicted"/>
<dbReference type="Pfam" id="PF07330">
    <property type="entry name" value="DUF1467"/>
    <property type="match status" value="1"/>
</dbReference>
<evidence type="ECO:0000313" key="3">
    <source>
        <dbReference type="Proteomes" id="UP001161391"/>
    </source>
</evidence>
<organism evidence="2 3">
    <name type="scientific">Algimonas ampicilliniresistens</name>
    <dbReference type="NCBI Taxonomy" id="1298735"/>
    <lineage>
        <taxon>Bacteria</taxon>
        <taxon>Pseudomonadati</taxon>
        <taxon>Pseudomonadota</taxon>
        <taxon>Alphaproteobacteria</taxon>
        <taxon>Maricaulales</taxon>
        <taxon>Robiginitomaculaceae</taxon>
        <taxon>Algimonas</taxon>
    </lineage>
</organism>
<reference evidence="2" key="1">
    <citation type="journal article" date="2014" name="Int. J. Syst. Evol. Microbiol.">
        <title>Complete genome of a new Firmicutes species belonging to the dominant human colonic microbiota ('Ruminococcus bicirculans') reveals two chromosomes and a selective capacity to utilize plant glucans.</title>
        <authorList>
            <consortium name="NISC Comparative Sequencing Program"/>
            <person name="Wegmann U."/>
            <person name="Louis P."/>
            <person name="Goesmann A."/>
            <person name="Henrissat B."/>
            <person name="Duncan S.H."/>
            <person name="Flint H.J."/>
        </authorList>
    </citation>
    <scope>NUCLEOTIDE SEQUENCE</scope>
    <source>
        <strain evidence="2">NBRC 108219</strain>
    </source>
</reference>
<evidence type="ECO:0008006" key="4">
    <source>
        <dbReference type="Google" id="ProtNLM"/>
    </source>
</evidence>
<comment type="caution">
    <text evidence="2">The sequence shown here is derived from an EMBL/GenBank/DDBJ whole genome shotgun (WGS) entry which is preliminary data.</text>
</comment>
<evidence type="ECO:0000256" key="1">
    <source>
        <dbReference type="SAM" id="Phobius"/>
    </source>
</evidence>
<reference evidence="2" key="2">
    <citation type="submission" date="2023-01" db="EMBL/GenBank/DDBJ databases">
        <title>Draft genome sequence of Algimonas ampicilliniresistens strain NBRC 108219.</title>
        <authorList>
            <person name="Sun Q."/>
            <person name="Mori K."/>
        </authorList>
    </citation>
    <scope>NUCLEOTIDE SEQUENCE</scope>
    <source>
        <strain evidence="2">NBRC 108219</strain>
    </source>
</reference>
<gene>
    <name evidence="2" type="ORF">GCM10007853_13120</name>
</gene>
<feature type="transmembrane region" description="Helical" evidence="1">
    <location>
        <begin position="54"/>
        <end position="78"/>
    </location>
</feature>
<keyword evidence="3" id="KW-1185">Reference proteome</keyword>
<protein>
    <recommendedName>
        <fullName evidence="4">DUF1467 family protein</fullName>
    </recommendedName>
</protein>
<dbReference type="Proteomes" id="UP001161391">
    <property type="component" value="Unassembled WGS sequence"/>
</dbReference>
<keyword evidence="1" id="KW-0812">Transmembrane</keyword>
<dbReference type="InterPro" id="IPR009935">
    <property type="entry name" value="DUF1467"/>
</dbReference>
<dbReference type="EMBL" id="BSNK01000001">
    <property type="protein sequence ID" value="GLQ23438.1"/>
    <property type="molecule type" value="Genomic_DNA"/>
</dbReference>
<keyword evidence="1" id="KW-0472">Membrane</keyword>
<sequence>MNWFTGLATFMILWWLSLFIVLPIGVRGQAEASDISPGTEPGAPTRANMARKALWATGLAIVFFLITYFVISGGWLTWERMGRWVGFRE</sequence>
<keyword evidence="1" id="KW-1133">Transmembrane helix</keyword>
<dbReference type="RefSeq" id="WP_284388881.1">
    <property type="nucleotide sequence ID" value="NZ_BSNK01000001.1"/>
</dbReference>
<accession>A0ABQ5V9B3</accession>